<keyword evidence="3" id="KW-1185">Reference proteome</keyword>
<dbReference type="RefSeq" id="WP_369329870.1">
    <property type="nucleotide sequence ID" value="NZ_JAULBC010000004.1"/>
</dbReference>
<evidence type="ECO:0000313" key="2">
    <source>
        <dbReference type="EMBL" id="MEX6688460.1"/>
    </source>
</evidence>
<evidence type="ECO:0000313" key="3">
    <source>
        <dbReference type="Proteomes" id="UP001560573"/>
    </source>
</evidence>
<name>A0ABV3ZFU4_9BACT</name>
<keyword evidence="1" id="KW-0472">Membrane</keyword>
<accession>A0ABV3ZFU4</accession>
<evidence type="ECO:0000256" key="1">
    <source>
        <dbReference type="SAM" id="Phobius"/>
    </source>
</evidence>
<dbReference type="PANTHER" id="PTHR32309">
    <property type="entry name" value="TYROSINE-PROTEIN KINASE"/>
    <property type="match status" value="1"/>
</dbReference>
<keyword evidence="1" id="KW-1133">Transmembrane helix</keyword>
<protein>
    <recommendedName>
        <fullName evidence="4">Lipopolysaccharide biosynthesis protein</fullName>
    </recommendedName>
</protein>
<dbReference type="Proteomes" id="UP001560573">
    <property type="component" value="Unassembled WGS sequence"/>
</dbReference>
<proteinExistence type="predicted"/>
<dbReference type="PANTHER" id="PTHR32309:SF13">
    <property type="entry name" value="FERRIC ENTEROBACTIN TRANSPORT PROTEIN FEPE"/>
    <property type="match status" value="1"/>
</dbReference>
<feature type="transmembrane region" description="Helical" evidence="1">
    <location>
        <begin position="319"/>
        <end position="340"/>
    </location>
</feature>
<comment type="caution">
    <text evidence="2">The sequence shown here is derived from an EMBL/GenBank/DDBJ whole genome shotgun (WGS) entry which is preliminary data.</text>
</comment>
<organism evidence="2 3">
    <name type="scientific">Danxiaibacter flavus</name>
    <dbReference type="NCBI Taxonomy" id="3049108"/>
    <lineage>
        <taxon>Bacteria</taxon>
        <taxon>Pseudomonadati</taxon>
        <taxon>Bacteroidota</taxon>
        <taxon>Chitinophagia</taxon>
        <taxon>Chitinophagales</taxon>
        <taxon>Chitinophagaceae</taxon>
        <taxon>Danxiaibacter</taxon>
    </lineage>
</organism>
<sequence length="349" mass="38794">MPEQEQQITLKELVGKIKEWLAYLRSKWLTISICVLVGGVLGSIYAIRKKPTYTGTVTFVLSNNDSRGGGLMGLVGQFGLDLSGNVTSDVFEGENIIELLKTTRIIKGALFKKIPARNDLLINYICDSFPGLQGWKENAYVKAQLPFPNDINSVTPVQDSLINAIRDMLVKGVLDVSKPDKKLSFYSVSTKSSFELVSIHLARNVVQEASKFYIDTKTKTAQNNLEMLQNEADSLKRLLGSSIISAANVTDRTFNLNPALQSKRTDVQWNQLQAQAAGTAYGEVVKNLEIAKMTLQKEMPLYQIIDEPSQPLVKEKASLLKWTVIGAFVLGVLATILIFFRKIYKQLLS</sequence>
<dbReference type="InterPro" id="IPR050445">
    <property type="entry name" value="Bact_polysacc_biosynth/exp"/>
</dbReference>
<keyword evidence="1" id="KW-0812">Transmembrane</keyword>
<gene>
    <name evidence="2" type="ORF">QTN47_13180</name>
</gene>
<feature type="transmembrane region" description="Helical" evidence="1">
    <location>
        <begin position="28"/>
        <end position="47"/>
    </location>
</feature>
<evidence type="ECO:0008006" key="4">
    <source>
        <dbReference type="Google" id="ProtNLM"/>
    </source>
</evidence>
<reference evidence="2 3" key="1">
    <citation type="submission" date="2023-07" db="EMBL/GenBank/DDBJ databases">
        <authorList>
            <person name="Lian W.-H."/>
        </authorList>
    </citation>
    <scope>NUCLEOTIDE SEQUENCE [LARGE SCALE GENOMIC DNA]</scope>
    <source>
        <strain evidence="2 3">SYSU DXS3180</strain>
    </source>
</reference>
<dbReference type="EMBL" id="JAULBC010000004">
    <property type="protein sequence ID" value="MEX6688460.1"/>
    <property type="molecule type" value="Genomic_DNA"/>
</dbReference>